<evidence type="ECO:0000256" key="2">
    <source>
        <dbReference type="SAM" id="SignalP"/>
    </source>
</evidence>
<evidence type="ECO:0000313" key="3">
    <source>
        <dbReference type="EMBL" id="KAB0794392.1"/>
    </source>
</evidence>
<evidence type="ECO:0000256" key="1">
    <source>
        <dbReference type="SAM" id="MobiDB-lite"/>
    </source>
</evidence>
<dbReference type="Proteomes" id="UP000327044">
    <property type="component" value="Unassembled WGS sequence"/>
</dbReference>
<proteinExistence type="predicted"/>
<feature type="region of interest" description="Disordered" evidence="1">
    <location>
        <begin position="247"/>
        <end position="280"/>
    </location>
</feature>
<comment type="caution">
    <text evidence="3">The sequence shown here is derived from an EMBL/GenBank/DDBJ whole genome shotgun (WGS) entry which is preliminary data.</text>
</comment>
<evidence type="ECO:0000313" key="4">
    <source>
        <dbReference type="Proteomes" id="UP000327044"/>
    </source>
</evidence>
<accession>A0A5N4AAP1</accession>
<name>A0A5N4AAP1_PHOPY</name>
<dbReference type="EMBL" id="VVIM01000008">
    <property type="protein sequence ID" value="KAB0794392.1"/>
    <property type="molecule type" value="Genomic_DNA"/>
</dbReference>
<feature type="signal peptide" evidence="2">
    <location>
        <begin position="1"/>
        <end position="15"/>
    </location>
</feature>
<keyword evidence="4" id="KW-1185">Reference proteome</keyword>
<dbReference type="AlphaFoldDB" id="A0A5N4AAP1"/>
<reference evidence="3 4" key="1">
    <citation type="journal article" date="2018" name="Elife">
        <title>Firefly genomes illuminate parallel origins of bioluminescence in beetles.</title>
        <authorList>
            <person name="Fallon T.R."/>
            <person name="Lower S.E."/>
            <person name="Chang C.H."/>
            <person name="Bessho-Uehara M."/>
            <person name="Martin G.J."/>
            <person name="Bewick A.J."/>
            <person name="Behringer M."/>
            <person name="Debat H.J."/>
            <person name="Wong I."/>
            <person name="Day J.C."/>
            <person name="Suvorov A."/>
            <person name="Silva C.J."/>
            <person name="Stanger-Hall K.F."/>
            <person name="Hall D.W."/>
            <person name="Schmitz R.J."/>
            <person name="Nelson D.R."/>
            <person name="Lewis S.M."/>
            <person name="Shigenobu S."/>
            <person name="Bybee S.M."/>
            <person name="Larracuente A.M."/>
            <person name="Oba Y."/>
            <person name="Weng J.K."/>
        </authorList>
    </citation>
    <scope>NUCLEOTIDE SEQUENCE [LARGE SCALE GENOMIC DNA]</scope>
    <source>
        <strain evidence="3">1611_PpyrPB1</strain>
        <tissue evidence="3">Whole body</tissue>
    </source>
</reference>
<protein>
    <submittedName>
        <fullName evidence="3">Uncharacterized protein</fullName>
    </submittedName>
</protein>
<keyword evidence="2" id="KW-0732">Signal</keyword>
<gene>
    <name evidence="3" type="ORF">PPYR_11231</name>
</gene>
<feature type="compositionally biased region" description="Basic and acidic residues" evidence="1">
    <location>
        <begin position="262"/>
        <end position="280"/>
    </location>
</feature>
<sequence length="280" mass="31837">MGTVILLIVASFVLAQSSPISHKLKYNQSQEGVWNIRADLENFLIFIIPTSRGSGAHHNASLLDFLSKTVPMSRHRNRHENTATEDPNKSVETEQFIESKTAPYHVDISQARRHLAKLHPELNVKDDVIQSGSVSLSKLQNRAIRSARAFIVRVPMENQNVLAYNHKETKEEFKKGSGDKPKLEIKFEDLSPELKTTYANILADVIKTGLKEYFRKVAVDLEESHHEEDDDEVPLKVRKEEKKKMVEKIKKKKEGVPNSELEPPKAESVEKSETPKKTLI</sequence>
<dbReference type="OrthoDB" id="7686329at2759"/>
<feature type="chain" id="PRO_5024404188" evidence="2">
    <location>
        <begin position="16"/>
        <end position="280"/>
    </location>
</feature>
<organism evidence="3 4">
    <name type="scientific">Photinus pyralis</name>
    <name type="common">Common eastern firefly</name>
    <name type="synonym">Lampyris pyralis</name>
    <dbReference type="NCBI Taxonomy" id="7054"/>
    <lineage>
        <taxon>Eukaryota</taxon>
        <taxon>Metazoa</taxon>
        <taxon>Ecdysozoa</taxon>
        <taxon>Arthropoda</taxon>
        <taxon>Hexapoda</taxon>
        <taxon>Insecta</taxon>
        <taxon>Pterygota</taxon>
        <taxon>Neoptera</taxon>
        <taxon>Endopterygota</taxon>
        <taxon>Coleoptera</taxon>
        <taxon>Polyphaga</taxon>
        <taxon>Elateriformia</taxon>
        <taxon>Elateroidea</taxon>
        <taxon>Lampyridae</taxon>
        <taxon>Lampyrinae</taxon>
        <taxon>Photinus</taxon>
    </lineage>
</organism>
<dbReference type="InParanoid" id="A0A5N4AAP1"/>